<dbReference type="GO" id="GO:0005576">
    <property type="term" value="C:extracellular region"/>
    <property type="evidence" value="ECO:0007669"/>
    <property type="project" value="InterPro"/>
</dbReference>
<dbReference type="PANTHER" id="PTHR10199">
    <property type="entry name" value="THROMBOSPONDIN"/>
    <property type="match status" value="1"/>
</dbReference>
<protein>
    <recommendedName>
        <fullName evidence="1">TSP C-terminal domain-containing protein</fullName>
    </recommendedName>
</protein>
<evidence type="ECO:0000259" key="1">
    <source>
        <dbReference type="PROSITE" id="PS51236"/>
    </source>
</evidence>
<proteinExistence type="predicted"/>
<dbReference type="GO" id="GO:0005509">
    <property type="term" value="F:calcium ion binding"/>
    <property type="evidence" value="ECO:0007669"/>
    <property type="project" value="InterPro"/>
</dbReference>
<dbReference type="AlphaFoldDB" id="A0A3L8Q608"/>
<keyword evidence="3" id="KW-1185">Reference proteome</keyword>
<dbReference type="Proteomes" id="UP000276834">
    <property type="component" value="Unassembled WGS sequence"/>
</dbReference>
<dbReference type="Pfam" id="PF05735">
    <property type="entry name" value="TSP_C"/>
    <property type="match status" value="1"/>
</dbReference>
<dbReference type="InterPro" id="IPR008859">
    <property type="entry name" value="Thrombospondin_C"/>
</dbReference>
<dbReference type="InterPro" id="IPR013320">
    <property type="entry name" value="ConA-like_dom_sf"/>
</dbReference>
<dbReference type="EMBL" id="QUSF01005484">
    <property type="protein sequence ID" value="RLV62744.1"/>
    <property type="molecule type" value="Genomic_DNA"/>
</dbReference>
<accession>A0A3L8Q608</accession>
<dbReference type="PROSITE" id="PS51236">
    <property type="entry name" value="TSP_CTER"/>
    <property type="match status" value="1"/>
</dbReference>
<organism evidence="2 3">
    <name type="scientific">Chloebia gouldiae</name>
    <name type="common">Gouldian finch</name>
    <name type="synonym">Erythrura gouldiae</name>
    <dbReference type="NCBI Taxonomy" id="44316"/>
    <lineage>
        <taxon>Eukaryota</taxon>
        <taxon>Metazoa</taxon>
        <taxon>Chordata</taxon>
        <taxon>Craniata</taxon>
        <taxon>Vertebrata</taxon>
        <taxon>Euteleostomi</taxon>
        <taxon>Archelosauria</taxon>
        <taxon>Archosauria</taxon>
        <taxon>Dinosauria</taxon>
        <taxon>Saurischia</taxon>
        <taxon>Theropoda</taxon>
        <taxon>Coelurosauria</taxon>
        <taxon>Aves</taxon>
        <taxon>Neognathae</taxon>
        <taxon>Neoaves</taxon>
        <taxon>Telluraves</taxon>
        <taxon>Australaves</taxon>
        <taxon>Passeriformes</taxon>
        <taxon>Passeroidea</taxon>
        <taxon>Passeridae</taxon>
        <taxon>Chloebia</taxon>
    </lineage>
</organism>
<dbReference type="OrthoDB" id="14563at2759"/>
<dbReference type="PANTHER" id="PTHR10199:SF88">
    <property type="entry name" value="CARTILAGE OLIGOMERIC MATRIX PROTEIN"/>
    <property type="match status" value="1"/>
</dbReference>
<evidence type="ECO:0000313" key="3">
    <source>
        <dbReference type="Proteomes" id="UP000276834"/>
    </source>
</evidence>
<dbReference type="Gene3D" id="2.60.120.200">
    <property type="match status" value="1"/>
</dbReference>
<name>A0A3L8Q608_CHLGU</name>
<feature type="domain" description="TSP C-terminal" evidence="1">
    <location>
        <begin position="1"/>
        <end position="171"/>
    </location>
</feature>
<comment type="caution">
    <text evidence="2">The sequence shown here is derived from an EMBL/GenBank/DDBJ whole genome shotgun (WGS) entry which is preliminary data.</text>
</comment>
<evidence type="ECO:0000313" key="2">
    <source>
        <dbReference type="EMBL" id="RLV62744.1"/>
    </source>
</evidence>
<dbReference type="STRING" id="44316.ENSEGOP00005021867"/>
<reference evidence="2 3" key="1">
    <citation type="journal article" date="2018" name="Proc. R. Soc. B">
        <title>A non-coding region near Follistatin controls head colour polymorphism in the Gouldian finch.</title>
        <authorList>
            <person name="Toomey M.B."/>
            <person name="Marques C.I."/>
            <person name="Andrade P."/>
            <person name="Araujo P.M."/>
            <person name="Sabatino S."/>
            <person name="Gazda M.A."/>
            <person name="Afonso S."/>
            <person name="Lopes R.J."/>
            <person name="Corbo J.C."/>
            <person name="Carneiro M."/>
        </authorList>
    </citation>
    <scope>NUCLEOTIDE SEQUENCE [LARGE SCALE GENOMIC DNA]</scope>
    <source>
        <strain evidence="2">Red01</strain>
        <tissue evidence="2">Muscle</tissue>
    </source>
</reference>
<sequence>MEIVQTMNSDPGLAVESRFPLAKSTSPAASWLCSALECRVSVLLPLTGYTAFNGVDFEGTFHVNTATDDDYAGFIFGYQDSSSFYVVMWKQMEQTYWQANPFRAVAEPGIQLKAVKSKTGPGEYLRNSLWHTGDTTDQVKLLWKDPRNSGWKDKTSYRWFLQHRPQVGYIR</sequence>
<dbReference type="GO" id="GO:0007155">
    <property type="term" value="P:cell adhesion"/>
    <property type="evidence" value="ECO:0007669"/>
    <property type="project" value="InterPro"/>
</dbReference>
<dbReference type="SUPFAM" id="SSF49899">
    <property type="entry name" value="Concanavalin A-like lectins/glucanases"/>
    <property type="match status" value="1"/>
</dbReference>
<gene>
    <name evidence="2" type="ORF">DV515_00018988</name>
</gene>